<comment type="caution">
    <text evidence="1">The sequence shown here is derived from an EMBL/GenBank/DDBJ whole genome shotgun (WGS) entry which is preliminary data.</text>
</comment>
<accession>A0A7V3YG29</accession>
<dbReference type="SUPFAM" id="SSF117396">
    <property type="entry name" value="TM1631-like"/>
    <property type="match status" value="1"/>
</dbReference>
<sequence length="242" mass="28894">MVTVRIGTSGWIYDHWKGVVYPENLPKRAWLAFYATLFDTVEINASFYHLPKETAFTRWYAETPPSFLFAVKASRYITHVKKLRDVEEPLVQFFRRVELLREKCGPLLFQFPPRFTFHREVFAAFVAHLAPHFRYVFEFRHPSFFCEEVYDLLHRHNIALCFADTPFFPYAEVVTASFVYFRLHGSRNLYTHCYDRKELESWAEKIRSFSRMGEVYCYFDNDYQGFAVQNARELQRILGLSP</sequence>
<evidence type="ECO:0000313" key="1">
    <source>
        <dbReference type="EMBL" id="HGI30425.1"/>
    </source>
</evidence>
<dbReference type="InterPro" id="IPR002763">
    <property type="entry name" value="DUF72"/>
</dbReference>
<dbReference type="AlphaFoldDB" id="A0A7V3YG29"/>
<proteinExistence type="predicted"/>
<dbReference type="PANTHER" id="PTHR30348">
    <property type="entry name" value="UNCHARACTERIZED PROTEIN YECE"/>
    <property type="match status" value="1"/>
</dbReference>
<protein>
    <submittedName>
        <fullName evidence="1">DUF72 domain-containing protein</fullName>
    </submittedName>
</protein>
<reference evidence="1" key="1">
    <citation type="journal article" date="2020" name="mSystems">
        <title>Genome- and Community-Level Interaction Insights into Carbon Utilization and Element Cycling Functions of Hydrothermarchaeota in Hydrothermal Sediment.</title>
        <authorList>
            <person name="Zhou Z."/>
            <person name="Liu Y."/>
            <person name="Xu W."/>
            <person name="Pan J."/>
            <person name="Luo Z.H."/>
            <person name="Li M."/>
        </authorList>
    </citation>
    <scope>NUCLEOTIDE SEQUENCE [LARGE SCALE GENOMIC DNA]</scope>
    <source>
        <strain evidence="1">SpSt-747</strain>
    </source>
</reference>
<gene>
    <name evidence="1" type="ORF">ENV30_03845</name>
</gene>
<dbReference type="InterPro" id="IPR036520">
    <property type="entry name" value="UPF0759_sf"/>
</dbReference>
<dbReference type="Pfam" id="PF01904">
    <property type="entry name" value="DUF72"/>
    <property type="match status" value="1"/>
</dbReference>
<organism evidence="1">
    <name type="scientific">Candidatus Caldatribacterium californiense</name>
    <dbReference type="NCBI Taxonomy" id="1454726"/>
    <lineage>
        <taxon>Bacteria</taxon>
        <taxon>Pseudomonadati</taxon>
        <taxon>Atribacterota</taxon>
        <taxon>Atribacteria</taxon>
        <taxon>Atribacterales</taxon>
        <taxon>Candidatus Caldatribacteriaceae</taxon>
        <taxon>Candidatus Caldatribacterium</taxon>
    </lineage>
</organism>
<dbReference type="PANTHER" id="PTHR30348:SF4">
    <property type="entry name" value="DUF72 DOMAIN-CONTAINING PROTEIN"/>
    <property type="match status" value="1"/>
</dbReference>
<dbReference type="Gene3D" id="3.20.20.410">
    <property type="entry name" value="Protein of unknown function UPF0759"/>
    <property type="match status" value="1"/>
</dbReference>
<name>A0A7V3YG29_9BACT</name>
<dbReference type="EMBL" id="DTFV01000057">
    <property type="protein sequence ID" value="HGI30425.1"/>
    <property type="molecule type" value="Genomic_DNA"/>
</dbReference>